<dbReference type="SUPFAM" id="SSF143503">
    <property type="entry name" value="PUG domain-like"/>
    <property type="match status" value="1"/>
</dbReference>
<evidence type="ECO:0000313" key="12">
    <source>
        <dbReference type="Proteomes" id="UP001642464"/>
    </source>
</evidence>
<dbReference type="SUPFAM" id="SSF56235">
    <property type="entry name" value="N-terminal nucleophile aminohydrolases (Ntn hydrolases)"/>
    <property type="match status" value="1"/>
</dbReference>
<evidence type="ECO:0000256" key="2">
    <source>
        <dbReference type="ARBA" id="ARBA00004123"/>
    </source>
</evidence>
<name>A0ABP0KF30_9DINO</name>
<dbReference type="CDD" id="cd03762">
    <property type="entry name" value="proteasome_beta_type_6"/>
    <property type="match status" value="1"/>
</dbReference>
<dbReference type="EC" id="3.4.25.1" evidence="3"/>
<dbReference type="PANTHER" id="PTHR32194">
    <property type="entry name" value="METALLOPROTEASE TLDD"/>
    <property type="match status" value="1"/>
</dbReference>
<evidence type="ECO:0000256" key="6">
    <source>
        <dbReference type="ARBA" id="ARBA00022698"/>
    </source>
</evidence>
<dbReference type="PRINTS" id="PR00141">
    <property type="entry name" value="PROTEASOME"/>
</dbReference>
<dbReference type="InterPro" id="IPR013216">
    <property type="entry name" value="Methyltransf_11"/>
</dbReference>
<dbReference type="Gene3D" id="3.60.20.10">
    <property type="entry name" value="Glutamine Phosphoribosylpyrophosphate, subunit 1, domain 1"/>
    <property type="match status" value="1"/>
</dbReference>
<evidence type="ECO:0000256" key="3">
    <source>
        <dbReference type="ARBA" id="ARBA00012039"/>
    </source>
</evidence>
<comment type="caution">
    <text evidence="11">The sequence shown here is derived from an EMBL/GenBank/DDBJ whole genome shotgun (WGS) entry which is preliminary data.</text>
</comment>
<dbReference type="EMBL" id="CAXAMM010011166">
    <property type="protein sequence ID" value="CAK9025420.1"/>
    <property type="molecule type" value="Genomic_DNA"/>
</dbReference>
<evidence type="ECO:0000256" key="7">
    <source>
        <dbReference type="ARBA" id="ARBA00022801"/>
    </source>
</evidence>
<evidence type="ECO:0000256" key="9">
    <source>
        <dbReference type="SAM" id="MobiDB-lite"/>
    </source>
</evidence>
<comment type="catalytic activity">
    <reaction evidence="1">
        <text>Cleavage of peptide bonds with very broad specificity.</text>
        <dbReference type="EC" id="3.4.25.1"/>
    </reaction>
</comment>
<feature type="region of interest" description="Disordered" evidence="9">
    <location>
        <begin position="341"/>
        <end position="383"/>
    </location>
</feature>
<sequence>MAQTRIAAHRRLTPRSSGEAGPPVSASAAVASTMTGLKKGEVDLGTSIMAVSFGDGVIVGADSRTSTGTYIANRVSDKLTPVHDRVYCCRSGSAADTQAISDIVRVQLGTHATELGRLPSVKTAATLFQRYCYEYKDRLMAGIICAGFDEVEGGSVYSIPLGGAMIKQPFAIGGSGSTYIYAYCDANYRDNMTRDEAHAFVKKALSHAMARDGSSGGVIRTAIIDKNGELREAVPSGSELTLALETLAKVTGNALTHGAAQDGKFLRLRQGNVALHNRLLRFAPARRMLEALGFAAAEQGAVLQLPDSFDRALVTSCEEAVRAALAGGSVVDHGQTAALKKRNRSLASTAPPEHGQRKKPKEESNRQQRDEEQQQPDDDQEESMTILCDACGKARILSKDDQRYLPQDLQAAEWACGQLPRLVSKGGCDAVDDEVEAIVGEGFGLVMDKLGVNTRQKLAASKPTDFDAGPWEPYLHLWITQAQELELRDAMLDIFGSAELLKDLAQIGVGAPADLLDHTADGVLALFATRLDRRIADRAQVERWQSRARELKGLGDAARRGRETDWLVDFDQLRPHVEALVARKDAEILHIGCGTSPLPAALHQAGYRAVTCVDFCEQVVDDMRHKHASLGFDWVTMDCRSMDGLPSSCFDVVLDKALYDCVACSERSAAGIGALLGEVHRVLKKNGLYLVVSAGTPGTRLPYFERSEHAWALVDTLRFRKDP</sequence>
<dbReference type="PROSITE" id="PS00854">
    <property type="entry name" value="PROTEASOME_BETA_1"/>
    <property type="match status" value="1"/>
</dbReference>
<accession>A0ABP0KF30</accession>
<keyword evidence="8 11" id="KW-0647">Proteasome</keyword>
<dbReference type="InterPro" id="IPR023333">
    <property type="entry name" value="Proteasome_suB-type"/>
</dbReference>
<feature type="non-terminal residue" evidence="11">
    <location>
        <position position="723"/>
    </location>
</feature>
<evidence type="ECO:0000313" key="11">
    <source>
        <dbReference type="EMBL" id="CAK9025420.1"/>
    </source>
</evidence>
<keyword evidence="4" id="KW-0963">Cytoplasm</keyword>
<gene>
    <name evidence="11" type="ORF">SCF082_LOCUS17074</name>
</gene>
<dbReference type="Proteomes" id="UP001642464">
    <property type="component" value="Unassembled WGS sequence"/>
</dbReference>
<keyword evidence="7" id="KW-0378">Hydrolase</keyword>
<organism evidence="11 12">
    <name type="scientific">Durusdinium trenchii</name>
    <dbReference type="NCBI Taxonomy" id="1381693"/>
    <lineage>
        <taxon>Eukaryota</taxon>
        <taxon>Sar</taxon>
        <taxon>Alveolata</taxon>
        <taxon>Dinophyceae</taxon>
        <taxon>Suessiales</taxon>
        <taxon>Symbiodiniaceae</taxon>
        <taxon>Durusdinium</taxon>
    </lineage>
</organism>
<dbReference type="PROSITE" id="PS51476">
    <property type="entry name" value="PROTEASOME_BETA_2"/>
    <property type="match status" value="1"/>
</dbReference>
<dbReference type="GO" id="GO:0000502">
    <property type="term" value="C:proteasome complex"/>
    <property type="evidence" value="ECO:0007669"/>
    <property type="project" value="UniProtKB-KW"/>
</dbReference>
<protein>
    <recommendedName>
        <fullName evidence="3">proteasome endopeptidase complex</fullName>
        <ecNumber evidence="3">3.4.25.1</ecNumber>
    </recommendedName>
</protein>
<dbReference type="Gene3D" id="1.20.58.2190">
    <property type="match status" value="1"/>
</dbReference>
<dbReference type="SUPFAM" id="SSF53335">
    <property type="entry name" value="S-adenosyl-L-methionine-dependent methyltransferases"/>
    <property type="match status" value="1"/>
</dbReference>
<comment type="subcellular location">
    <subcellularLocation>
        <location evidence="2">Nucleus</location>
    </subcellularLocation>
</comment>
<dbReference type="Pfam" id="PF00227">
    <property type="entry name" value="Proteasome"/>
    <property type="match status" value="1"/>
</dbReference>
<feature type="compositionally biased region" description="Basic and acidic residues" evidence="9">
    <location>
        <begin position="360"/>
        <end position="372"/>
    </location>
</feature>
<feature type="domain" description="Methyltransferase type 11" evidence="10">
    <location>
        <begin position="589"/>
        <end position="690"/>
    </location>
</feature>
<evidence type="ECO:0000256" key="8">
    <source>
        <dbReference type="ARBA" id="ARBA00022942"/>
    </source>
</evidence>
<dbReference type="Pfam" id="PF08241">
    <property type="entry name" value="Methyltransf_11"/>
    <property type="match status" value="1"/>
</dbReference>
<dbReference type="InterPro" id="IPR016050">
    <property type="entry name" value="Proteasome_bsu_CS"/>
</dbReference>
<evidence type="ECO:0000259" key="10">
    <source>
        <dbReference type="Pfam" id="PF08241"/>
    </source>
</evidence>
<dbReference type="CDD" id="cd02440">
    <property type="entry name" value="AdoMet_MTases"/>
    <property type="match status" value="1"/>
</dbReference>
<dbReference type="InterPro" id="IPR029063">
    <property type="entry name" value="SAM-dependent_MTases_sf"/>
</dbReference>
<feature type="compositionally biased region" description="Low complexity" evidence="9">
    <location>
        <begin position="16"/>
        <end position="25"/>
    </location>
</feature>
<evidence type="ECO:0000256" key="4">
    <source>
        <dbReference type="ARBA" id="ARBA00022490"/>
    </source>
</evidence>
<feature type="region of interest" description="Disordered" evidence="9">
    <location>
        <begin position="1"/>
        <end position="25"/>
    </location>
</feature>
<keyword evidence="5" id="KW-0645">Protease</keyword>
<dbReference type="InterPro" id="IPR029055">
    <property type="entry name" value="Ntn_hydrolases_N"/>
</dbReference>
<feature type="compositionally biased region" description="Acidic residues" evidence="9">
    <location>
        <begin position="373"/>
        <end position="382"/>
    </location>
</feature>
<dbReference type="InterPro" id="IPR000243">
    <property type="entry name" value="Pept_T1A_subB"/>
</dbReference>
<dbReference type="Gene3D" id="3.40.50.150">
    <property type="entry name" value="Vaccinia Virus protein VP39"/>
    <property type="match status" value="1"/>
</dbReference>
<dbReference type="InterPro" id="IPR036339">
    <property type="entry name" value="PUB-like_dom_sf"/>
</dbReference>
<reference evidence="11 12" key="1">
    <citation type="submission" date="2024-02" db="EMBL/GenBank/DDBJ databases">
        <authorList>
            <person name="Chen Y."/>
            <person name="Shah S."/>
            <person name="Dougan E. K."/>
            <person name="Thang M."/>
            <person name="Chan C."/>
        </authorList>
    </citation>
    <scope>NUCLEOTIDE SEQUENCE [LARGE SCALE GENOMIC DNA]</scope>
</reference>
<evidence type="ECO:0000256" key="1">
    <source>
        <dbReference type="ARBA" id="ARBA00001198"/>
    </source>
</evidence>
<keyword evidence="6" id="KW-0888">Threonine protease</keyword>
<dbReference type="PANTHER" id="PTHR32194:SF0">
    <property type="entry name" value="ATP-DEPENDENT PROTEASE SUBUNIT HSLV"/>
    <property type="match status" value="1"/>
</dbReference>
<proteinExistence type="predicted"/>
<keyword evidence="12" id="KW-1185">Reference proteome</keyword>
<evidence type="ECO:0000256" key="5">
    <source>
        <dbReference type="ARBA" id="ARBA00022670"/>
    </source>
</evidence>
<dbReference type="InterPro" id="IPR001353">
    <property type="entry name" value="Proteasome_sua/b"/>
</dbReference>